<protein>
    <submittedName>
        <fullName evidence="2">Uncharacterized protein</fullName>
    </submittedName>
</protein>
<evidence type="ECO:0000313" key="3">
    <source>
        <dbReference type="Proteomes" id="UP001165122"/>
    </source>
</evidence>
<dbReference type="EMBL" id="BRXW01000370">
    <property type="protein sequence ID" value="GMH48703.1"/>
    <property type="molecule type" value="Genomic_DNA"/>
</dbReference>
<organism evidence="2 3">
    <name type="scientific">Triparma laevis f. longispina</name>
    <dbReference type="NCBI Taxonomy" id="1714387"/>
    <lineage>
        <taxon>Eukaryota</taxon>
        <taxon>Sar</taxon>
        <taxon>Stramenopiles</taxon>
        <taxon>Ochrophyta</taxon>
        <taxon>Bolidophyceae</taxon>
        <taxon>Parmales</taxon>
        <taxon>Triparmaceae</taxon>
        <taxon>Triparma</taxon>
    </lineage>
</organism>
<sequence length="111" mass="11331">GPIFGLALLGGAGYVGYEVFVNDNAEIKSMIGMSSDSTPKPAKAAAAVNPAPVKKEEVVKKVAEKVAEEKKATNARPAAVEKKAVEKAAPPAPKPKPAPKPSPPAPKPKPA</sequence>
<gene>
    <name evidence="2" type="ORF">TrLO_g4223</name>
</gene>
<feature type="region of interest" description="Disordered" evidence="1">
    <location>
        <begin position="34"/>
        <end position="54"/>
    </location>
</feature>
<feature type="non-terminal residue" evidence="2">
    <location>
        <position position="111"/>
    </location>
</feature>
<evidence type="ECO:0000313" key="2">
    <source>
        <dbReference type="EMBL" id="GMH48703.1"/>
    </source>
</evidence>
<reference evidence="3" key="1">
    <citation type="journal article" date="2023" name="Commun. Biol.">
        <title>Genome analysis of Parmales, the sister group of diatoms, reveals the evolutionary specialization of diatoms from phago-mixotrophs to photoautotrophs.</title>
        <authorList>
            <person name="Ban H."/>
            <person name="Sato S."/>
            <person name="Yoshikawa S."/>
            <person name="Yamada K."/>
            <person name="Nakamura Y."/>
            <person name="Ichinomiya M."/>
            <person name="Sato N."/>
            <person name="Blanc-Mathieu R."/>
            <person name="Endo H."/>
            <person name="Kuwata A."/>
            <person name="Ogata H."/>
        </authorList>
    </citation>
    <scope>NUCLEOTIDE SEQUENCE [LARGE SCALE GENOMIC DNA]</scope>
    <source>
        <strain evidence="3">NIES 3700</strain>
    </source>
</reference>
<evidence type="ECO:0000256" key="1">
    <source>
        <dbReference type="SAM" id="MobiDB-lite"/>
    </source>
</evidence>
<feature type="compositionally biased region" description="Pro residues" evidence="1">
    <location>
        <begin position="90"/>
        <end position="111"/>
    </location>
</feature>
<accession>A0A9W7DS35</accession>
<name>A0A9W7DS35_9STRA</name>
<keyword evidence="3" id="KW-1185">Reference proteome</keyword>
<proteinExistence type="predicted"/>
<comment type="caution">
    <text evidence="2">The sequence shown here is derived from an EMBL/GenBank/DDBJ whole genome shotgun (WGS) entry which is preliminary data.</text>
</comment>
<feature type="non-terminal residue" evidence="2">
    <location>
        <position position="1"/>
    </location>
</feature>
<dbReference type="AlphaFoldDB" id="A0A9W7DS35"/>
<feature type="region of interest" description="Disordered" evidence="1">
    <location>
        <begin position="67"/>
        <end position="111"/>
    </location>
</feature>
<dbReference type="Proteomes" id="UP001165122">
    <property type="component" value="Unassembled WGS sequence"/>
</dbReference>
<feature type="compositionally biased region" description="Low complexity" evidence="1">
    <location>
        <begin position="39"/>
        <end position="52"/>
    </location>
</feature>